<evidence type="ECO:0000313" key="1">
    <source>
        <dbReference type="EMBL" id="CAE8589611.1"/>
    </source>
</evidence>
<dbReference type="OMA" id="CALKTEA"/>
<accession>A0A813DVZ3</accession>
<evidence type="ECO:0000313" key="2">
    <source>
        <dbReference type="Proteomes" id="UP000654075"/>
    </source>
</evidence>
<reference evidence="1" key="1">
    <citation type="submission" date="2021-02" db="EMBL/GenBank/DDBJ databases">
        <authorList>
            <person name="Dougan E. K."/>
            <person name="Rhodes N."/>
            <person name="Thang M."/>
            <person name="Chan C."/>
        </authorList>
    </citation>
    <scope>NUCLEOTIDE SEQUENCE</scope>
</reference>
<gene>
    <name evidence="1" type="ORF">PGLA1383_LOCUS8362</name>
</gene>
<comment type="caution">
    <text evidence="1">The sequence shown here is derived from an EMBL/GenBank/DDBJ whole genome shotgun (WGS) entry which is preliminary data.</text>
</comment>
<sequence length="362" mass="38424">MRLGHTVWRSLAAPLSAPPALGGRGLPELPLAPDLYSVAAELGHLPRIERKPWVLISDVREDLEKEFDLATDELLVVLAQWLAQKALAPASVGLAHISGNVYLAPALDLGASELLSPEQVLVGSLFSHGEIGLDAFASVASPPTASGGDLFLEVATLKRLRWLDASAALPREVVRNQGSAQRHQRQMGEVIKMARPRLFKKYPLLSDLLGVEGASGDGEKGNCLQHPNFEHHDLVGDSMEEMQASAARVAAARSYRPPALQASGGPCLGPPAAGCALRTEAGLLFAGSEVVTRTGHGGLSPLQCALISLGANGQSPSSVLSVMWCGVDVPLRDTQQLRQRDEEILRAVAPHANFSAIDWAVE</sequence>
<dbReference type="EMBL" id="CAJNNV010003782">
    <property type="protein sequence ID" value="CAE8589611.1"/>
    <property type="molecule type" value="Genomic_DNA"/>
</dbReference>
<name>A0A813DVZ3_POLGL</name>
<dbReference type="AlphaFoldDB" id="A0A813DVZ3"/>
<dbReference type="OrthoDB" id="412463at2759"/>
<dbReference type="Proteomes" id="UP000654075">
    <property type="component" value="Unassembled WGS sequence"/>
</dbReference>
<proteinExistence type="predicted"/>
<keyword evidence="2" id="KW-1185">Reference proteome</keyword>
<protein>
    <submittedName>
        <fullName evidence="1">Uncharacterized protein</fullName>
    </submittedName>
</protein>
<organism evidence="1 2">
    <name type="scientific">Polarella glacialis</name>
    <name type="common">Dinoflagellate</name>
    <dbReference type="NCBI Taxonomy" id="89957"/>
    <lineage>
        <taxon>Eukaryota</taxon>
        <taxon>Sar</taxon>
        <taxon>Alveolata</taxon>
        <taxon>Dinophyceae</taxon>
        <taxon>Suessiales</taxon>
        <taxon>Suessiaceae</taxon>
        <taxon>Polarella</taxon>
    </lineage>
</organism>